<keyword evidence="2" id="KW-1133">Transmembrane helix</keyword>
<dbReference type="RefSeq" id="WP_203963573.1">
    <property type="nucleotide sequence ID" value="NZ_AP023355.1"/>
</dbReference>
<proteinExistence type="predicted"/>
<feature type="region of interest" description="Disordered" evidence="1">
    <location>
        <begin position="17"/>
        <end position="37"/>
    </location>
</feature>
<dbReference type="Proteomes" id="UP000611640">
    <property type="component" value="Chromosome"/>
</dbReference>
<dbReference type="KEGG" id="atl:Athai_48470"/>
<sequence>MPESPDPLRSLFQHAAAVGARQASPAPVAHITDRGRRRHRRRLAVAAAGVCLAMVGGGAAGAALVTDRSSSETPAPGSSSAPRRPATSPTTRPAPSRTAAHTSSPRTDTGLGTTPPPTHSAYR</sequence>
<keyword evidence="2" id="KW-0812">Transmembrane</keyword>
<reference evidence="3 4" key="1">
    <citation type="submission" date="2020-08" db="EMBL/GenBank/DDBJ databases">
        <title>Whole genome shotgun sequence of Actinocatenispora thailandica NBRC 105041.</title>
        <authorList>
            <person name="Komaki H."/>
            <person name="Tamura T."/>
        </authorList>
    </citation>
    <scope>NUCLEOTIDE SEQUENCE [LARGE SCALE GENOMIC DNA]</scope>
    <source>
        <strain evidence="3 4">NBRC 105041</strain>
    </source>
</reference>
<protein>
    <submittedName>
        <fullName evidence="3">Uncharacterized protein</fullName>
    </submittedName>
</protein>
<feature type="region of interest" description="Disordered" evidence="1">
    <location>
        <begin position="62"/>
        <end position="123"/>
    </location>
</feature>
<gene>
    <name evidence="3" type="ORF">Athai_48470</name>
</gene>
<accession>A0A7R7DT48</accession>
<feature type="transmembrane region" description="Helical" evidence="2">
    <location>
        <begin position="43"/>
        <end position="65"/>
    </location>
</feature>
<evidence type="ECO:0000256" key="1">
    <source>
        <dbReference type="SAM" id="MobiDB-lite"/>
    </source>
</evidence>
<keyword evidence="2" id="KW-0472">Membrane</keyword>
<feature type="compositionally biased region" description="Pro residues" evidence="1">
    <location>
        <begin position="114"/>
        <end position="123"/>
    </location>
</feature>
<evidence type="ECO:0000256" key="2">
    <source>
        <dbReference type="SAM" id="Phobius"/>
    </source>
</evidence>
<organism evidence="3 4">
    <name type="scientific">Actinocatenispora thailandica</name>
    <dbReference type="NCBI Taxonomy" id="227318"/>
    <lineage>
        <taxon>Bacteria</taxon>
        <taxon>Bacillati</taxon>
        <taxon>Actinomycetota</taxon>
        <taxon>Actinomycetes</taxon>
        <taxon>Micromonosporales</taxon>
        <taxon>Micromonosporaceae</taxon>
        <taxon>Actinocatenispora</taxon>
    </lineage>
</organism>
<dbReference type="EMBL" id="AP023355">
    <property type="protein sequence ID" value="BCJ37344.1"/>
    <property type="molecule type" value="Genomic_DNA"/>
</dbReference>
<keyword evidence="4" id="KW-1185">Reference proteome</keyword>
<evidence type="ECO:0000313" key="3">
    <source>
        <dbReference type="EMBL" id="BCJ37344.1"/>
    </source>
</evidence>
<name>A0A7R7DT48_9ACTN</name>
<feature type="compositionally biased region" description="Low complexity" evidence="1">
    <location>
        <begin position="62"/>
        <end position="113"/>
    </location>
</feature>
<dbReference type="AlphaFoldDB" id="A0A7R7DT48"/>
<evidence type="ECO:0000313" key="4">
    <source>
        <dbReference type="Proteomes" id="UP000611640"/>
    </source>
</evidence>